<dbReference type="Proteomes" id="UP001054945">
    <property type="component" value="Unassembled WGS sequence"/>
</dbReference>
<sequence>MSLCLKYLCIGGTFGLTTLLIKTSLCMLQRIKLWFLTKLRGSKAEATLEHPVIKRKCRAEFNEGILKVFLPLTPSMDSAGKVH</sequence>
<dbReference type="EMBL" id="BPLR01000292">
    <property type="protein sequence ID" value="GIY93669.1"/>
    <property type="molecule type" value="Genomic_DNA"/>
</dbReference>
<keyword evidence="2" id="KW-1185">Reference proteome</keyword>
<accession>A0AAV4XGA2</accession>
<protein>
    <recommendedName>
        <fullName evidence="3">SHSP domain-containing protein</fullName>
    </recommendedName>
</protein>
<evidence type="ECO:0008006" key="3">
    <source>
        <dbReference type="Google" id="ProtNLM"/>
    </source>
</evidence>
<organism evidence="1 2">
    <name type="scientific">Caerostris extrusa</name>
    <name type="common">Bark spider</name>
    <name type="synonym">Caerostris bankana</name>
    <dbReference type="NCBI Taxonomy" id="172846"/>
    <lineage>
        <taxon>Eukaryota</taxon>
        <taxon>Metazoa</taxon>
        <taxon>Ecdysozoa</taxon>
        <taxon>Arthropoda</taxon>
        <taxon>Chelicerata</taxon>
        <taxon>Arachnida</taxon>
        <taxon>Araneae</taxon>
        <taxon>Araneomorphae</taxon>
        <taxon>Entelegynae</taxon>
        <taxon>Araneoidea</taxon>
        <taxon>Araneidae</taxon>
        <taxon>Caerostris</taxon>
    </lineage>
</organism>
<comment type="caution">
    <text evidence="1">The sequence shown here is derived from an EMBL/GenBank/DDBJ whole genome shotgun (WGS) entry which is preliminary data.</text>
</comment>
<gene>
    <name evidence="1" type="ORF">CEXT_581191</name>
</gene>
<evidence type="ECO:0000313" key="2">
    <source>
        <dbReference type="Proteomes" id="UP001054945"/>
    </source>
</evidence>
<proteinExistence type="predicted"/>
<evidence type="ECO:0000313" key="1">
    <source>
        <dbReference type="EMBL" id="GIY93669.1"/>
    </source>
</evidence>
<name>A0AAV4XGA2_CAEEX</name>
<reference evidence="1 2" key="1">
    <citation type="submission" date="2021-06" db="EMBL/GenBank/DDBJ databases">
        <title>Caerostris extrusa draft genome.</title>
        <authorList>
            <person name="Kono N."/>
            <person name="Arakawa K."/>
        </authorList>
    </citation>
    <scope>NUCLEOTIDE SEQUENCE [LARGE SCALE GENOMIC DNA]</scope>
</reference>
<dbReference type="AlphaFoldDB" id="A0AAV4XGA2"/>